<dbReference type="EMBL" id="JAPHNI010000092">
    <property type="protein sequence ID" value="KAJ8116490.1"/>
    <property type="molecule type" value="Genomic_DNA"/>
</dbReference>
<dbReference type="Proteomes" id="UP001153331">
    <property type="component" value="Unassembled WGS sequence"/>
</dbReference>
<comment type="caution">
    <text evidence="1">The sequence shown here is derived from an EMBL/GenBank/DDBJ whole genome shotgun (WGS) entry which is preliminary data.</text>
</comment>
<sequence>MPSKITEIQPWCAQLAKMSQVVADHVGTKTQAPHLLTLPREIRNLIYEHLFHEISLRELVQSTPTLFTTLKIHVDNAPLSSVLLVHSQLRDEYLETGPFHRLSITISSRELRFLPHFTPQDLVTFTGSARGSERMRAVVRRSQHVNIHYMNCTPGYTIQDVINLFTPDFAVLRSLRVAVWESVGSVRYNARTSYLEPLPPTPDVVLDDSLAGLSLVQRGACFGLSHNQGSLASHISNTTSSPSWFYHTVGQITFAVYASGRSEPALWDERVVKHWKSSRYPVIGQDRLSEEQVKRLKELPGRAYKWSAQRVGEVEKGD</sequence>
<reference evidence="1" key="1">
    <citation type="submission" date="2022-11" db="EMBL/GenBank/DDBJ databases">
        <title>Genome Sequence of Boeremia exigua.</title>
        <authorList>
            <person name="Buettner E."/>
        </authorList>
    </citation>
    <scope>NUCLEOTIDE SEQUENCE</scope>
    <source>
        <strain evidence="1">CU02</strain>
    </source>
</reference>
<accession>A0ACC2IMQ6</accession>
<gene>
    <name evidence="1" type="ORF">OPT61_g2091</name>
</gene>
<protein>
    <submittedName>
        <fullName evidence="1">Uncharacterized protein</fullName>
    </submittedName>
</protein>
<name>A0ACC2IMQ6_9PLEO</name>
<evidence type="ECO:0000313" key="1">
    <source>
        <dbReference type="EMBL" id="KAJ8116490.1"/>
    </source>
</evidence>
<keyword evidence="2" id="KW-1185">Reference proteome</keyword>
<proteinExistence type="predicted"/>
<evidence type="ECO:0000313" key="2">
    <source>
        <dbReference type="Proteomes" id="UP001153331"/>
    </source>
</evidence>
<organism evidence="1 2">
    <name type="scientific">Boeremia exigua</name>
    <dbReference type="NCBI Taxonomy" id="749465"/>
    <lineage>
        <taxon>Eukaryota</taxon>
        <taxon>Fungi</taxon>
        <taxon>Dikarya</taxon>
        <taxon>Ascomycota</taxon>
        <taxon>Pezizomycotina</taxon>
        <taxon>Dothideomycetes</taxon>
        <taxon>Pleosporomycetidae</taxon>
        <taxon>Pleosporales</taxon>
        <taxon>Pleosporineae</taxon>
        <taxon>Didymellaceae</taxon>
        <taxon>Boeremia</taxon>
    </lineage>
</organism>